<protein>
    <submittedName>
        <fullName evidence="1">Putative RNA ligase</fullName>
    </submittedName>
</protein>
<dbReference type="PANTHER" id="PTHR40037:SF1">
    <property type="entry name" value="PHOSPHOESTERASE SAOUHSC_00951-RELATED"/>
    <property type="match status" value="1"/>
</dbReference>
<dbReference type="Pfam" id="PF13563">
    <property type="entry name" value="2_5_RNA_ligase2"/>
    <property type="match status" value="1"/>
</dbReference>
<dbReference type="Gene3D" id="3.90.1140.10">
    <property type="entry name" value="Cyclic phosphodiesterase"/>
    <property type="match status" value="1"/>
</dbReference>
<dbReference type="EMBL" id="JF430079">
    <property type="protein sequence ID" value="AEU11002.1"/>
    <property type="molecule type" value="Genomic_DNA"/>
</dbReference>
<keyword evidence="1" id="KW-0436">Ligase</keyword>
<reference evidence="1" key="1">
    <citation type="journal article" date="2011" name="Appl. Environ. Microbiol.">
        <title>Nostophycin Biosynthesis Is Directed by a Hybrid Polyketide Synthase-Nonribosomal Peptide Synthetase in the Toxic Cyanobacterium Nostoc sp. Strain 152.</title>
        <authorList>
            <person name="Fewer D.P."/>
            <person name="Osterholm J."/>
            <person name="Rouhiainen L."/>
            <person name="Jokela J."/>
            <person name="Wahlsten M."/>
            <person name="Sivonen K."/>
        </authorList>
    </citation>
    <scope>NUCLEOTIDE SEQUENCE</scope>
    <source>
        <strain evidence="1">152</strain>
    </source>
</reference>
<dbReference type="InterPro" id="IPR009097">
    <property type="entry name" value="Cyclic_Pdiesterase"/>
</dbReference>
<dbReference type="SUPFAM" id="SSF55144">
    <property type="entry name" value="LigT-like"/>
    <property type="match status" value="1"/>
</dbReference>
<dbReference type="InterPro" id="IPR050580">
    <property type="entry name" value="2H_phosphoesterase_YjcG-like"/>
</dbReference>
<accession>G9CIA0</accession>
<sequence length="185" mass="21263">MNSSQSRFFLALLPPQEIQEYANQIKQYFADNYASSGAQKSPPHITLQPPFEWADTNLSLLEATLKEFSTQQIPVPIVLSGFAAFAPRVIYIDVVRSPELLTLQADLMSSMEKNLGIVDSVSKTRSFTPHITVAFRDLTRKNFHAAWPEFEKRQLHFEFTADKLTLLIHDSRRWNIKSEFSLVRF</sequence>
<dbReference type="GO" id="GO:0016874">
    <property type="term" value="F:ligase activity"/>
    <property type="evidence" value="ECO:0007669"/>
    <property type="project" value="UniProtKB-KW"/>
</dbReference>
<evidence type="ECO:0000313" key="1">
    <source>
        <dbReference type="EMBL" id="AEU11002.1"/>
    </source>
</evidence>
<dbReference type="AlphaFoldDB" id="G9CIA0"/>
<organism evidence="1">
    <name type="scientific">Kaarinaea lacus PCC 9237</name>
    <dbReference type="NCBI Taxonomy" id="3158555"/>
    <lineage>
        <taxon>Bacteria</taxon>
        <taxon>Bacillati</taxon>
        <taxon>Cyanobacteriota</taxon>
        <taxon>Cyanophyceae</taxon>
        <taxon>Nostocales</taxon>
        <taxon>Nodulariaceae</taxon>
        <taxon>Kaarinaea</taxon>
        <taxon>Kaarinaea lacus</taxon>
    </lineage>
</organism>
<name>G9CIA0_9CYAN</name>
<dbReference type="PANTHER" id="PTHR40037">
    <property type="entry name" value="PHOSPHOESTERASE YJCG-RELATED"/>
    <property type="match status" value="1"/>
</dbReference>
<proteinExistence type="predicted"/>